<dbReference type="PROSITE" id="PS00379">
    <property type="entry name" value="CDP_ALCOHOL_P_TRANSF"/>
    <property type="match status" value="1"/>
</dbReference>
<evidence type="ECO:0000313" key="4">
    <source>
        <dbReference type="EMBL" id="BAL55198.1"/>
    </source>
</evidence>
<dbReference type="GO" id="GO:0003677">
    <property type="term" value="F:DNA binding"/>
    <property type="evidence" value="ECO:0007669"/>
    <property type="project" value="UniProtKB-KW"/>
</dbReference>
<dbReference type="PROSITE" id="PS50937">
    <property type="entry name" value="HTH_MERR_2"/>
    <property type="match status" value="1"/>
</dbReference>
<evidence type="ECO:0000259" key="3">
    <source>
        <dbReference type="PROSITE" id="PS51900"/>
    </source>
</evidence>
<feature type="domain" description="Core-binding (CB)" evidence="3">
    <location>
        <begin position="5"/>
        <end position="81"/>
    </location>
</feature>
<dbReference type="PANTHER" id="PTHR30204">
    <property type="entry name" value="REDOX-CYCLING DRUG-SENSING TRANSCRIPTIONAL ACTIVATOR SOXR"/>
    <property type="match status" value="1"/>
</dbReference>
<feature type="domain" description="HTH merR-type" evidence="2">
    <location>
        <begin position="235"/>
        <end position="304"/>
    </location>
</feature>
<organism evidence="4">
    <name type="scientific">uncultured prokaryote</name>
    <dbReference type="NCBI Taxonomy" id="198431"/>
    <lineage>
        <taxon>unclassified sequences</taxon>
        <taxon>environmental samples</taxon>
    </lineage>
</organism>
<dbReference type="Pfam" id="PF13411">
    <property type="entry name" value="MerR_1"/>
    <property type="match status" value="1"/>
</dbReference>
<dbReference type="PROSITE" id="PS51900">
    <property type="entry name" value="CB"/>
    <property type="match status" value="1"/>
</dbReference>
<dbReference type="InterPro" id="IPR047057">
    <property type="entry name" value="MerR_fam"/>
</dbReference>
<dbReference type="InterPro" id="IPR048254">
    <property type="entry name" value="CDP_ALCOHOL_P_TRANSF_CS"/>
</dbReference>
<accession>H5SGB2</accession>
<dbReference type="InterPro" id="IPR009061">
    <property type="entry name" value="DNA-bd_dom_put_sf"/>
</dbReference>
<dbReference type="InterPro" id="IPR044068">
    <property type="entry name" value="CB"/>
</dbReference>
<dbReference type="GO" id="GO:0015074">
    <property type="term" value="P:DNA integration"/>
    <property type="evidence" value="ECO:0007669"/>
    <property type="project" value="InterPro"/>
</dbReference>
<dbReference type="InterPro" id="IPR000551">
    <property type="entry name" value="MerR-type_HTH_dom"/>
</dbReference>
<dbReference type="SUPFAM" id="SSF46955">
    <property type="entry name" value="Putative DNA-binding domain"/>
    <property type="match status" value="1"/>
</dbReference>
<reference evidence="4" key="1">
    <citation type="journal article" date="2005" name="Environ. Microbiol.">
        <title>Genetic and functional properties of uncultivated thermophilic crenarchaeotes from a subsurface gold mine as revealed by analysis of genome fragments.</title>
        <authorList>
            <person name="Nunoura T."/>
            <person name="Hirayama H."/>
            <person name="Takami H."/>
            <person name="Oida H."/>
            <person name="Nishi S."/>
            <person name="Shimamura S."/>
            <person name="Suzuki Y."/>
            <person name="Inagaki F."/>
            <person name="Takai K."/>
            <person name="Nealson K.H."/>
            <person name="Horikoshi K."/>
        </authorList>
    </citation>
    <scope>NUCLEOTIDE SEQUENCE</scope>
</reference>
<dbReference type="InterPro" id="IPR011010">
    <property type="entry name" value="DNA_brk_join_enz"/>
</dbReference>
<dbReference type="AlphaFoldDB" id="H5SGB2"/>
<dbReference type="EMBL" id="AP011712">
    <property type="protein sequence ID" value="BAL55198.1"/>
    <property type="molecule type" value="Genomic_DNA"/>
</dbReference>
<dbReference type="Gene3D" id="1.10.150.130">
    <property type="match status" value="1"/>
</dbReference>
<dbReference type="Pfam" id="PF02899">
    <property type="entry name" value="Phage_int_SAM_1"/>
    <property type="match status" value="1"/>
</dbReference>
<reference evidence="4" key="2">
    <citation type="journal article" date="2012" name="PLoS ONE">
        <title>A Deeply Branching Thermophilic Bacterium with an Ancient Acetyl-CoA Pathway Dominates a Subsurface Ecosystem.</title>
        <authorList>
            <person name="Takami H."/>
            <person name="Noguchi H."/>
            <person name="Takaki Y."/>
            <person name="Uchiyama I."/>
            <person name="Toyoda A."/>
            <person name="Nishi S."/>
            <person name="Chee G.-J."/>
            <person name="Arai W."/>
            <person name="Nunoura T."/>
            <person name="Itoh T."/>
            <person name="Hattori M."/>
            <person name="Takai K."/>
        </authorList>
    </citation>
    <scope>NUCLEOTIDE SEQUENCE</scope>
</reference>
<gene>
    <name evidence="4" type="ORF">HGMM_F24F10C16</name>
</gene>
<proteinExistence type="predicted"/>
<evidence type="ECO:0000259" key="2">
    <source>
        <dbReference type="PROSITE" id="PS50937"/>
    </source>
</evidence>
<keyword evidence="1" id="KW-0238">DNA-binding</keyword>
<dbReference type="Gene3D" id="1.10.1660.10">
    <property type="match status" value="1"/>
</dbReference>
<dbReference type="SUPFAM" id="SSF56349">
    <property type="entry name" value="DNA breaking-rejoining enzymes"/>
    <property type="match status" value="1"/>
</dbReference>
<evidence type="ECO:0000256" key="1">
    <source>
        <dbReference type="ARBA" id="ARBA00023125"/>
    </source>
</evidence>
<sequence length="356" mass="40222">MQEEFSLTRTIDEWLAGRPAATRRAYHHDVQEFLATCGGDLARLDEAAVRRWLATFERRQLAPATVRRKLAAVRSFLRFLYRRGLLSRDVSREVPTTVQSVESPAPTVRSTERGRLLAASLRVADPRLQLLLWLVGCGCPLPVVARLRWGDLHPDEGEGIAVCSDDQDRTMRYVIPGMIWRSLEPLLAHKPAETPVFQRSDGSAARPEELAEAIGWVLDEASDSDAGAERERGRLLTLSEVARRLGLPETTVRYYRDRFAPYLPSVGTGRSRRYPLQAVERLRWIVEQLRAGASVQEIEAQLRSTPDGQVAFSSTEDARLTESVDRLSQRIRELTESLQRLSQIMSQLNRPPDSTE</sequence>
<dbReference type="GO" id="GO:0003700">
    <property type="term" value="F:DNA-binding transcription factor activity"/>
    <property type="evidence" value="ECO:0007669"/>
    <property type="project" value="InterPro"/>
</dbReference>
<dbReference type="InterPro" id="IPR004107">
    <property type="entry name" value="Integrase_SAM-like_N"/>
</dbReference>
<dbReference type="InterPro" id="IPR010998">
    <property type="entry name" value="Integrase_recombinase_N"/>
</dbReference>
<name>H5SGB2_9ZZZZ</name>
<dbReference type="PANTHER" id="PTHR30204:SF97">
    <property type="entry name" value="MERR FAMILY REGULATORY PROTEIN"/>
    <property type="match status" value="1"/>
</dbReference>
<protein>
    <submittedName>
        <fullName evidence="4">Tyrosine recombinase XerC</fullName>
    </submittedName>
</protein>